<reference evidence="1 3" key="1">
    <citation type="journal article" date="2011" name="Nature">
        <title>The Medicago genome provides insight into the evolution of rhizobial symbioses.</title>
        <authorList>
            <person name="Young N.D."/>
            <person name="Debelle F."/>
            <person name="Oldroyd G.E."/>
            <person name="Geurts R."/>
            <person name="Cannon S.B."/>
            <person name="Udvardi M.K."/>
            <person name="Benedito V.A."/>
            <person name="Mayer K.F."/>
            <person name="Gouzy J."/>
            <person name="Schoof H."/>
            <person name="Van de Peer Y."/>
            <person name="Proost S."/>
            <person name="Cook D.R."/>
            <person name="Meyers B.C."/>
            <person name="Spannagl M."/>
            <person name="Cheung F."/>
            <person name="De Mita S."/>
            <person name="Krishnakumar V."/>
            <person name="Gundlach H."/>
            <person name="Zhou S."/>
            <person name="Mudge J."/>
            <person name="Bharti A.K."/>
            <person name="Murray J.D."/>
            <person name="Naoumkina M.A."/>
            <person name="Rosen B."/>
            <person name="Silverstein K.A."/>
            <person name="Tang H."/>
            <person name="Rombauts S."/>
            <person name="Zhao P.X."/>
            <person name="Zhou P."/>
            <person name="Barbe V."/>
            <person name="Bardou P."/>
            <person name="Bechner M."/>
            <person name="Bellec A."/>
            <person name="Berger A."/>
            <person name="Berges H."/>
            <person name="Bidwell S."/>
            <person name="Bisseling T."/>
            <person name="Choisne N."/>
            <person name="Couloux A."/>
            <person name="Denny R."/>
            <person name="Deshpande S."/>
            <person name="Dai X."/>
            <person name="Doyle J.J."/>
            <person name="Dudez A.M."/>
            <person name="Farmer A.D."/>
            <person name="Fouteau S."/>
            <person name="Franken C."/>
            <person name="Gibelin C."/>
            <person name="Gish J."/>
            <person name="Goldstein S."/>
            <person name="Gonzalez A.J."/>
            <person name="Green P.J."/>
            <person name="Hallab A."/>
            <person name="Hartog M."/>
            <person name="Hua A."/>
            <person name="Humphray S.J."/>
            <person name="Jeong D.H."/>
            <person name="Jing Y."/>
            <person name="Jocker A."/>
            <person name="Kenton S.M."/>
            <person name="Kim D.J."/>
            <person name="Klee K."/>
            <person name="Lai H."/>
            <person name="Lang C."/>
            <person name="Lin S."/>
            <person name="Macmil S.L."/>
            <person name="Magdelenat G."/>
            <person name="Matthews L."/>
            <person name="McCorrison J."/>
            <person name="Monaghan E.L."/>
            <person name="Mun J.H."/>
            <person name="Najar F.Z."/>
            <person name="Nicholson C."/>
            <person name="Noirot C."/>
            <person name="O'Bleness M."/>
            <person name="Paule C.R."/>
            <person name="Poulain J."/>
            <person name="Prion F."/>
            <person name="Qin B."/>
            <person name="Qu C."/>
            <person name="Retzel E.F."/>
            <person name="Riddle C."/>
            <person name="Sallet E."/>
            <person name="Samain S."/>
            <person name="Samson N."/>
            <person name="Sanders I."/>
            <person name="Saurat O."/>
            <person name="Scarpelli C."/>
            <person name="Schiex T."/>
            <person name="Segurens B."/>
            <person name="Severin A.J."/>
            <person name="Sherrier D.J."/>
            <person name="Shi R."/>
            <person name="Sims S."/>
            <person name="Singer S.R."/>
            <person name="Sinharoy S."/>
            <person name="Sterck L."/>
            <person name="Viollet A."/>
            <person name="Wang B.B."/>
            <person name="Wang K."/>
            <person name="Wang M."/>
            <person name="Wang X."/>
            <person name="Warfsmann J."/>
            <person name="Weissenbach J."/>
            <person name="White D.D."/>
            <person name="White J.D."/>
            <person name="Wiley G.B."/>
            <person name="Wincker P."/>
            <person name="Xing Y."/>
            <person name="Yang L."/>
            <person name="Yao Z."/>
            <person name="Ying F."/>
            <person name="Zhai J."/>
            <person name="Zhou L."/>
            <person name="Zuber A."/>
            <person name="Denarie J."/>
            <person name="Dixon R.A."/>
            <person name="May G.D."/>
            <person name="Schwartz D.C."/>
            <person name="Rogers J."/>
            <person name="Quetier F."/>
            <person name="Town C.D."/>
            <person name="Roe B.A."/>
        </authorList>
    </citation>
    <scope>NUCLEOTIDE SEQUENCE [LARGE SCALE GENOMIC DNA]</scope>
    <source>
        <strain evidence="1">A17</strain>
        <strain evidence="2 3">cv. Jemalong A17</strain>
    </source>
</reference>
<reference evidence="1 3" key="2">
    <citation type="journal article" date="2014" name="BMC Genomics">
        <title>An improved genome release (version Mt4.0) for the model legume Medicago truncatula.</title>
        <authorList>
            <person name="Tang H."/>
            <person name="Krishnakumar V."/>
            <person name="Bidwell S."/>
            <person name="Rosen B."/>
            <person name="Chan A."/>
            <person name="Zhou S."/>
            <person name="Gentzbittel L."/>
            <person name="Childs K.L."/>
            <person name="Yandell M."/>
            <person name="Gundlach H."/>
            <person name="Mayer K.F."/>
            <person name="Schwartz D.C."/>
            <person name="Town C.D."/>
        </authorList>
    </citation>
    <scope>GENOME REANNOTATION</scope>
    <source>
        <strain evidence="2 3">cv. Jemalong A17</strain>
    </source>
</reference>
<accession>G7KJ12</accession>
<evidence type="ECO:0000313" key="1">
    <source>
        <dbReference type="EMBL" id="AES75407.2"/>
    </source>
</evidence>
<gene>
    <name evidence="1" type="ordered locus">MTR_6g044400</name>
</gene>
<dbReference type="HOGENOM" id="CLU_2486817_0_0_1"/>
<dbReference type="AlphaFoldDB" id="G7KJ12"/>
<proteinExistence type="predicted"/>
<sequence>MSPLKFVFITVTSQARIKHHLNEGVEEDVSMDEIERVVEREVANVSDDEAHHASNLLTIIKDKPRNRVKSGFLHSSRVKDGRIKKMI</sequence>
<name>G7KJ12_MEDTR</name>
<organism evidence="1 3">
    <name type="scientific">Medicago truncatula</name>
    <name type="common">Barrel medic</name>
    <name type="synonym">Medicago tribuloides</name>
    <dbReference type="NCBI Taxonomy" id="3880"/>
    <lineage>
        <taxon>Eukaryota</taxon>
        <taxon>Viridiplantae</taxon>
        <taxon>Streptophyta</taxon>
        <taxon>Embryophyta</taxon>
        <taxon>Tracheophyta</taxon>
        <taxon>Spermatophyta</taxon>
        <taxon>Magnoliopsida</taxon>
        <taxon>eudicotyledons</taxon>
        <taxon>Gunneridae</taxon>
        <taxon>Pentapetalae</taxon>
        <taxon>rosids</taxon>
        <taxon>fabids</taxon>
        <taxon>Fabales</taxon>
        <taxon>Fabaceae</taxon>
        <taxon>Papilionoideae</taxon>
        <taxon>50 kb inversion clade</taxon>
        <taxon>NPAAA clade</taxon>
        <taxon>Hologalegina</taxon>
        <taxon>IRL clade</taxon>
        <taxon>Trifolieae</taxon>
        <taxon>Medicago</taxon>
    </lineage>
</organism>
<evidence type="ECO:0000313" key="3">
    <source>
        <dbReference type="Proteomes" id="UP000002051"/>
    </source>
</evidence>
<dbReference type="PaxDb" id="3880-AES75407"/>
<keyword evidence="3" id="KW-1185">Reference proteome</keyword>
<dbReference type="EMBL" id="CM001222">
    <property type="protein sequence ID" value="AES75407.2"/>
    <property type="molecule type" value="Genomic_DNA"/>
</dbReference>
<dbReference type="EnsemblPlants" id="AES75407">
    <property type="protein sequence ID" value="AES75407"/>
    <property type="gene ID" value="MTR_6g044400"/>
</dbReference>
<dbReference type="Proteomes" id="UP000002051">
    <property type="component" value="Chromosome 6"/>
</dbReference>
<accession>A0A0C3VVK9</accession>
<evidence type="ECO:0000313" key="2">
    <source>
        <dbReference type="EnsemblPlants" id="AES75407"/>
    </source>
</evidence>
<protein>
    <submittedName>
        <fullName evidence="1 2">Uncharacterized protein</fullName>
    </submittedName>
</protein>
<reference evidence="2" key="3">
    <citation type="submission" date="2015-04" db="UniProtKB">
        <authorList>
            <consortium name="EnsemblPlants"/>
        </authorList>
    </citation>
    <scope>IDENTIFICATION</scope>
    <source>
        <strain evidence="2">cv. Jemalong A17</strain>
    </source>
</reference>